<dbReference type="GeneID" id="9821320"/>
<feature type="compositionally biased region" description="Basic residues" evidence="1">
    <location>
        <begin position="16"/>
        <end position="25"/>
    </location>
</feature>
<name>A0A6A5GUM4_CAERE</name>
<comment type="caution">
    <text evidence="2">The sequence shown here is derived from an EMBL/GenBank/DDBJ whole genome shotgun (WGS) entry which is preliminary data.</text>
</comment>
<gene>
    <name evidence="2" type="ORF">GCK72_015641</name>
</gene>
<evidence type="ECO:0000256" key="1">
    <source>
        <dbReference type="SAM" id="MobiDB-lite"/>
    </source>
</evidence>
<dbReference type="Proteomes" id="UP000483820">
    <property type="component" value="Chromosome IV"/>
</dbReference>
<dbReference type="RefSeq" id="XP_003109213.2">
    <property type="nucleotide sequence ID" value="XM_003109165.2"/>
</dbReference>
<feature type="region of interest" description="Disordered" evidence="1">
    <location>
        <begin position="1"/>
        <end position="93"/>
    </location>
</feature>
<accession>A0A6A5GUM4</accession>
<protein>
    <submittedName>
        <fullName evidence="2">Uncharacterized protein</fullName>
    </submittedName>
</protein>
<feature type="compositionally biased region" description="Polar residues" evidence="1">
    <location>
        <begin position="40"/>
        <end position="58"/>
    </location>
</feature>
<sequence length="479" mass="54348">MTARRKSSRILSVKAPKQKKPKHVPPVRFKNERLLKREVSPTSNTDDNSDRSNVQSPVGSRLREEEFAMNQTLNGSEPNIETGGPMDTQYSFSRSQNSTSYQFYPTFPSTSNNSTTNSAMDYMRPYQTPMGNYTPHQGTPVPVFATQPNSGSAPFLDRLNSCVAGGVFNLFRAGKLLHEGYMNRIPTLIEDCNKFVQKHSKSVTSYSLPPLDCYVDSNVSLIITQGQLLYGLLAKPTIPNSIYNSDSDREFKKLRGSLYRIRHMKCFYPSDPPFSGSEISVTPIPFDSRHSDEAHITLKSYLFQIVGASCSVPQDIQCELWSLPFDNELSTHTPFPVKFYTDLRTLFLNFFGIEEDELECGQWEDSFSRMRCLQPWESLANKKRKYQALSLARSMYMGKGGFHKCLKEALKEIRTAVYSPSLGSKESGSWSYRDRNSKRKIRAPVSCEDNQDENISTPTTSSTFRHNPSNLIDSRNFND</sequence>
<dbReference type="EMBL" id="WUAV01000004">
    <property type="protein sequence ID" value="KAF1759180.1"/>
    <property type="molecule type" value="Genomic_DNA"/>
</dbReference>
<evidence type="ECO:0000313" key="2">
    <source>
        <dbReference type="EMBL" id="KAF1759180.1"/>
    </source>
</evidence>
<evidence type="ECO:0000313" key="3">
    <source>
        <dbReference type="Proteomes" id="UP000483820"/>
    </source>
</evidence>
<feature type="compositionally biased region" description="Polar residues" evidence="1">
    <location>
        <begin position="69"/>
        <end position="79"/>
    </location>
</feature>
<dbReference type="KEGG" id="crq:GCK72_015641"/>
<feature type="compositionally biased region" description="Basic and acidic residues" evidence="1">
    <location>
        <begin position="29"/>
        <end position="39"/>
    </location>
</feature>
<dbReference type="CTD" id="9821320"/>
<dbReference type="AlphaFoldDB" id="A0A6A5GUM4"/>
<reference evidence="2 3" key="1">
    <citation type="submission" date="2019-12" db="EMBL/GenBank/DDBJ databases">
        <title>Chromosome-level assembly of the Caenorhabditis remanei genome.</title>
        <authorList>
            <person name="Teterina A.A."/>
            <person name="Willis J.H."/>
            <person name="Phillips P.C."/>
        </authorList>
    </citation>
    <scope>NUCLEOTIDE SEQUENCE [LARGE SCALE GENOMIC DNA]</scope>
    <source>
        <strain evidence="2 3">PX506</strain>
        <tissue evidence="2">Whole organism</tissue>
    </source>
</reference>
<organism evidence="2 3">
    <name type="scientific">Caenorhabditis remanei</name>
    <name type="common">Caenorhabditis vulgaris</name>
    <dbReference type="NCBI Taxonomy" id="31234"/>
    <lineage>
        <taxon>Eukaryota</taxon>
        <taxon>Metazoa</taxon>
        <taxon>Ecdysozoa</taxon>
        <taxon>Nematoda</taxon>
        <taxon>Chromadorea</taxon>
        <taxon>Rhabditida</taxon>
        <taxon>Rhabditina</taxon>
        <taxon>Rhabditomorpha</taxon>
        <taxon>Rhabditoidea</taxon>
        <taxon>Rhabditidae</taxon>
        <taxon>Peloderinae</taxon>
        <taxon>Caenorhabditis</taxon>
    </lineage>
</organism>
<proteinExistence type="predicted"/>
<feature type="compositionally biased region" description="Polar residues" evidence="1">
    <location>
        <begin position="453"/>
        <end position="479"/>
    </location>
</feature>
<feature type="region of interest" description="Disordered" evidence="1">
    <location>
        <begin position="441"/>
        <end position="479"/>
    </location>
</feature>